<evidence type="ECO:0000313" key="1">
    <source>
        <dbReference type="EMBL" id="AXQ69913.1"/>
    </source>
</evidence>
<gene>
    <name evidence="1" type="ORF">CcrSC_gp331</name>
</gene>
<dbReference type="EMBL" id="MH588547">
    <property type="protein sequence ID" value="AXQ69913.1"/>
    <property type="molecule type" value="Genomic_DNA"/>
</dbReference>
<evidence type="ECO:0000313" key="2">
    <source>
        <dbReference type="Proteomes" id="UP000259683"/>
    </source>
</evidence>
<dbReference type="Proteomes" id="UP000259683">
    <property type="component" value="Segment"/>
</dbReference>
<reference evidence="1" key="2">
    <citation type="submission" date="2021-07" db="EMBL/GenBank/DDBJ databases">
        <title>Giant CbK-like Caulobacter bacteriophages have genetically divergent genomes.</title>
        <authorList>
            <person name="Wilson K."/>
            <person name="Ely B."/>
        </authorList>
    </citation>
    <scope>NUCLEOTIDE SEQUENCE</scope>
</reference>
<protein>
    <submittedName>
        <fullName evidence="1">Uncharacterized protein</fullName>
    </submittedName>
</protein>
<accession>A0A385EDR8</accession>
<sequence length="97" mass="10806">MRAFIWQGGDVLRNYRSGLVVVLAPDEPAAWEKLRQQNLAAFVQLLTGHKFSLDEPGDLDFYWGDLDEDEKVKPGYPILPQVYDVGAAPVAVCWGGD</sequence>
<reference evidence="1" key="1">
    <citation type="submission" date="2018-07" db="EMBL/GenBank/DDBJ databases">
        <authorList>
            <person name="Wilson K.M."/>
            <person name="Ely B."/>
        </authorList>
    </citation>
    <scope>NUCLEOTIDE SEQUENCE</scope>
</reference>
<proteinExistence type="predicted"/>
<keyword evidence="2" id="KW-1185">Reference proteome</keyword>
<name>A0A385EDR8_9CAUD</name>
<organism evidence="1 2">
    <name type="scientific">Caulobacter phage CcrSC</name>
    <dbReference type="NCBI Taxonomy" id="2283272"/>
    <lineage>
        <taxon>Viruses</taxon>
        <taxon>Duplodnaviria</taxon>
        <taxon>Heunggongvirae</taxon>
        <taxon>Uroviricota</taxon>
        <taxon>Caudoviricetes</taxon>
        <taxon>Jeanschmidtviridae</taxon>
        <taxon>Bertelyvirus</taxon>
        <taxon>Bertelyvirus SC</taxon>
    </lineage>
</organism>